<dbReference type="Gene3D" id="1.20.120.220">
    <property type="entry name" value="ATP synthase, F0 complex, subunit A"/>
    <property type="match status" value="1"/>
</dbReference>
<dbReference type="CDD" id="cd00310">
    <property type="entry name" value="ATP-synt_Fo_a_6"/>
    <property type="match status" value="1"/>
</dbReference>
<evidence type="ECO:0000256" key="3">
    <source>
        <dbReference type="ARBA" id="ARBA00022448"/>
    </source>
</evidence>
<evidence type="ECO:0000256" key="6">
    <source>
        <dbReference type="ARBA" id="ARBA00022781"/>
    </source>
</evidence>
<evidence type="ECO:0000256" key="11">
    <source>
        <dbReference type="HAMAP-Rule" id="MF_01393"/>
    </source>
</evidence>
<dbReference type="PANTHER" id="PTHR11410:SF0">
    <property type="entry name" value="ATP SYNTHASE SUBUNIT A"/>
    <property type="match status" value="1"/>
</dbReference>
<feature type="transmembrane region" description="Helical" evidence="11">
    <location>
        <begin position="29"/>
        <end position="53"/>
    </location>
</feature>
<dbReference type="PROSITE" id="PS00449">
    <property type="entry name" value="ATPASE_A"/>
    <property type="match status" value="1"/>
</dbReference>
<feature type="transmembrane region" description="Helical" evidence="11">
    <location>
        <begin position="183"/>
        <end position="203"/>
    </location>
</feature>
<keyword evidence="8 11" id="KW-0406">Ion transport</keyword>
<feature type="transmembrane region" description="Helical" evidence="11">
    <location>
        <begin position="154"/>
        <end position="177"/>
    </location>
</feature>
<comment type="subcellular location">
    <subcellularLocation>
        <location evidence="11 12">Cell membrane</location>
        <topology evidence="11 12">Multi-pass membrane protein</topology>
    </subcellularLocation>
    <subcellularLocation>
        <location evidence="1">Membrane</location>
        <topology evidence="1">Multi-pass membrane protein</topology>
    </subcellularLocation>
</comment>
<comment type="similarity">
    <text evidence="2 11 12">Belongs to the ATPase A chain family.</text>
</comment>
<dbReference type="InterPro" id="IPR045083">
    <property type="entry name" value="ATP_synth_F0_asu_bact/mt"/>
</dbReference>
<evidence type="ECO:0000256" key="5">
    <source>
        <dbReference type="ARBA" id="ARBA00022692"/>
    </source>
</evidence>
<organism evidence="13 14">
    <name type="scientific">Motilibacter peucedani</name>
    <dbReference type="NCBI Taxonomy" id="598650"/>
    <lineage>
        <taxon>Bacteria</taxon>
        <taxon>Bacillati</taxon>
        <taxon>Actinomycetota</taxon>
        <taxon>Actinomycetes</taxon>
        <taxon>Motilibacterales</taxon>
        <taxon>Motilibacteraceae</taxon>
        <taxon>Motilibacter</taxon>
    </lineage>
</organism>
<evidence type="ECO:0000313" key="13">
    <source>
        <dbReference type="EMBL" id="RKS71363.1"/>
    </source>
</evidence>
<dbReference type="GO" id="GO:0046933">
    <property type="term" value="F:proton-transporting ATP synthase activity, rotational mechanism"/>
    <property type="evidence" value="ECO:0007669"/>
    <property type="project" value="UniProtKB-UniRule"/>
</dbReference>
<keyword evidence="3 11" id="KW-0813">Transport</keyword>
<feature type="transmembrane region" description="Helical" evidence="11">
    <location>
        <begin position="240"/>
        <end position="259"/>
    </location>
</feature>
<evidence type="ECO:0000256" key="12">
    <source>
        <dbReference type="RuleBase" id="RU000483"/>
    </source>
</evidence>
<keyword evidence="14" id="KW-1185">Reference proteome</keyword>
<dbReference type="Proteomes" id="UP000281955">
    <property type="component" value="Unassembled WGS sequence"/>
</dbReference>
<dbReference type="PANTHER" id="PTHR11410">
    <property type="entry name" value="ATP SYNTHASE SUBUNIT A"/>
    <property type="match status" value="1"/>
</dbReference>
<dbReference type="InterPro" id="IPR035908">
    <property type="entry name" value="F0_ATP_A_sf"/>
</dbReference>
<dbReference type="PRINTS" id="PR00123">
    <property type="entry name" value="ATPASEA"/>
</dbReference>
<dbReference type="SUPFAM" id="SSF81336">
    <property type="entry name" value="F1F0 ATP synthase subunit A"/>
    <property type="match status" value="1"/>
</dbReference>
<dbReference type="Pfam" id="PF00119">
    <property type="entry name" value="ATP-synt_A"/>
    <property type="match status" value="1"/>
</dbReference>
<keyword evidence="4 11" id="KW-0138">CF(0)</keyword>
<accession>A0A420XLR9</accession>
<dbReference type="GO" id="GO:0005886">
    <property type="term" value="C:plasma membrane"/>
    <property type="evidence" value="ECO:0007669"/>
    <property type="project" value="UniProtKB-SubCell"/>
</dbReference>
<dbReference type="InterPro" id="IPR000568">
    <property type="entry name" value="ATP_synth_F0_asu"/>
</dbReference>
<evidence type="ECO:0000256" key="9">
    <source>
        <dbReference type="ARBA" id="ARBA00023136"/>
    </source>
</evidence>
<gene>
    <name evidence="11" type="primary">atpB</name>
    <name evidence="13" type="ORF">CLV35_3159</name>
</gene>
<dbReference type="OrthoDB" id="9809130at2"/>
<dbReference type="GO" id="GO:0045259">
    <property type="term" value="C:proton-transporting ATP synthase complex"/>
    <property type="evidence" value="ECO:0007669"/>
    <property type="project" value="UniProtKB-KW"/>
</dbReference>
<dbReference type="InParanoid" id="A0A420XLR9"/>
<dbReference type="RefSeq" id="WP_121194437.1">
    <property type="nucleotide sequence ID" value="NZ_RBWV01000014.1"/>
</dbReference>
<name>A0A420XLR9_9ACTN</name>
<comment type="function">
    <text evidence="11 12">Key component of the proton channel; it plays a direct role in the translocation of protons across the membrane.</text>
</comment>
<evidence type="ECO:0000256" key="8">
    <source>
        <dbReference type="ARBA" id="ARBA00023065"/>
    </source>
</evidence>
<comment type="caution">
    <text evidence="13">The sequence shown here is derived from an EMBL/GenBank/DDBJ whole genome shotgun (WGS) entry which is preliminary data.</text>
</comment>
<evidence type="ECO:0000256" key="2">
    <source>
        <dbReference type="ARBA" id="ARBA00006810"/>
    </source>
</evidence>
<keyword evidence="11" id="KW-1003">Cell membrane</keyword>
<feature type="transmembrane region" description="Helical" evidence="11">
    <location>
        <begin position="89"/>
        <end position="111"/>
    </location>
</feature>
<evidence type="ECO:0000313" key="14">
    <source>
        <dbReference type="Proteomes" id="UP000281955"/>
    </source>
</evidence>
<dbReference type="FunCoup" id="A0A420XLR9">
    <property type="interactions" value="102"/>
</dbReference>
<sequence length="262" mass="28322">MSAQLLASAPGFEAPGVEDFWQPFAGDGAWALTRASIVMVLSVVVLVAVLVAVTRKLTLVPSRTQFMAEGTYSLVRNGLGREIIGSHDFLRFVPLLFSLFTIILLSNVLAIVPFVQFPTMSRIGFPAALTLVVFVVYHFVGIKNKGVVNYFKGLVPAGVTGALVVPIFLLELITDLFTRPVTLALRLFGNMFAGHILLLLFVTGADYMLRTADSGVLHVLSVGPFLGAFVMTAFELLVEVLQAYIFTLLAALYIAGSLADEH</sequence>
<keyword evidence="9 11" id="KW-0472">Membrane</keyword>
<dbReference type="InterPro" id="IPR023011">
    <property type="entry name" value="ATP_synth_F0_asu_AS"/>
</dbReference>
<keyword evidence="7 11" id="KW-1133">Transmembrane helix</keyword>
<keyword evidence="6 11" id="KW-0375">Hydrogen ion transport</keyword>
<keyword evidence="5 11" id="KW-0812">Transmembrane</keyword>
<dbReference type="NCBIfam" id="TIGR01131">
    <property type="entry name" value="ATP_synt_6_or_A"/>
    <property type="match status" value="1"/>
</dbReference>
<keyword evidence="10 11" id="KW-0066">ATP synthesis</keyword>
<evidence type="ECO:0000256" key="1">
    <source>
        <dbReference type="ARBA" id="ARBA00004141"/>
    </source>
</evidence>
<proteinExistence type="inferred from homology"/>
<evidence type="ECO:0000256" key="7">
    <source>
        <dbReference type="ARBA" id="ARBA00022989"/>
    </source>
</evidence>
<feature type="transmembrane region" description="Helical" evidence="11">
    <location>
        <begin position="123"/>
        <end position="142"/>
    </location>
</feature>
<evidence type="ECO:0000256" key="4">
    <source>
        <dbReference type="ARBA" id="ARBA00022547"/>
    </source>
</evidence>
<dbReference type="HAMAP" id="MF_01393">
    <property type="entry name" value="ATP_synth_a_bact"/>
    <property type="match status" value="1"/>
</dbReference>
<reference evidence="13 14" key="1">
    <citation type="submission" date="2018-10" db="EMBL/GenBank/DDBJ databases">
        <title>Genomic Encyclopedia of Archaeal and Bacterial Type Strains, Phase II (KMG-II): from individual species to whole genera.</title>
        <authorList>
            <person name="Goeker M."/>
        </authorList>
    </citation>
    <scope>NUCLEOTIDE SEQUENCE [LARGE SCALE GENOMIC DNA]</scope>
    <source>
        <strain evidence="13 14">RP-AC37</strain>
    </source>
</reference>
<feature type="transmembrane region" description="Helical" evidence="11">
    <location>
        <begin position="215"/>
        <end position="234"/>
    </location>
</feature>
<dbReference type="EMBL" id="RBWV01000014">
    <property type="protein sequence ID" value="RKS71363.1"/>
    <property type="molecule type" value="Genomic_DNA"/>
</dbReference>
<protein>
    <recommendedName>
        <fullName evidence="11 12">ATP synthase subunit a</fullName>
    </recommendedName>
    <alternativeName>
        <fullName evidence="11">ATP synthase F0 sector subunit a</fullName>
    </alternativeName>
    <alternativeName>
        <fullName evidence="11">F-ATPase subunit 6</fullName>
    </alternativeName>
</protein>
<dbReference type="AlphaFoldDB" id="A0A420XLR9"/>
<evidence type="ECO:0000256" key="10">
    <source>
        <dbReference type="ARBA" id="ARBA00023310"/>
    </source>
</evidence>